<comment type="caution">
    <text evidence="1">The sequence shown here is derived from an EMBL/GenBank/DDBJ whole genome shotgun (WGS) entry which is preliminary data.</text>
</comment>
<dbReference type="Proteomes" id="UP001174677">
    <property type="component" value="Chromosome 9"/>
</dbReference>
<gene>
    <name evidence="1" type="ORF">P3X46_015561</name>
</gene>
<proteinExistence type="predicted"/>
<keyword evidence="2" id="KW-1185">Reference proteome</keyword>
<accession>A0ABQ9LWE1</accession>
<evidence type="ECO:0000313" key="2">
    <source>
        <dbReference type="Proteomes" id="UP001174677"/>
    </source>
</evidence>
<sequence length="106" mass="12189">MLILDGDPKFPSNNDCICHIKKHAMLNNTWQPQNCITCSFQTTNISFELQIHNIIPIIGNKWFPTVLLAIRTLTPQLGHTTCVPKQLLQPLSNEFPTKRHNFNRHS</sequence>
<reference evidence="1" key="1">
    <citation type="journal article" date="2023" name="Plant Biotechnol. J.">
        <title>Chromosome-level wild Hevea brasiliensis genome provides new tools for genomic-assisted breeding and valuable loci to elevate rubber yield.</title>
        <authorList>
            <person name="Cheng H."/>
            <person name="Song X."/>
            <person name="Hu Y."/>
            <person name="Wu T."/>
            <person name="Yang Q."/>
            <person name="An Z."/>
            <person name="Feng S."/>
            <person name="Deng Z."/>
            <person name="Wu W."/>
            <person name="Zeng X."/>
            <person name="Tu M."/>
            <person name="Wang X."/>
            <person name="Huang H."/>
        </authorList>
    </citation>
    <scope>NUCLEOTIDE SEQUENCE</scope>
    <source>
        <strain evidence="1">MT/VB/25A 57/8</strain>
    </source>
</reference>
<protein>
    <submittedName>
        <fullName evidence="1">Uncharacterized protein</fullName>
    </submittedName>
</protein>
<dbReference type="EMBL" id="JARPOI010000009">
    <property type="protein sequence ID" value="KAJ9172312.1"/>
    <property type="molecule type" value="Genomic_DNA"/>
</dbReference>
<organism evidence="1 2">
    <name type="scientific">Hevea brasiliensis</name>
    <name type="common">Para rubber tree</name>
    <name type="synonym">Siphonia brasiliensis</name>
    <dbReference type="NCBI Taxonomy" id="3981"/>
    <lineage>
        <taxon>Eukaryota</taxon>
        <taxon>Viridiplantae</taxon>
        <taxon>Streptophyta</taxon>
        <taxon>Embryophyta</taxon>
        <taxon>Tracheophyta</taxon>
        <taxon>Spermatophyta</taxon>
        <taxon>Magnoliopsida</taxon>
        <taxon>eudicotyledons</taxon>
        <taxon>Gunneridae</taxon>
        <taxon>Pentapetalae</taxon>
        <taxon>rosids</taxon>
        <taxon>fabids</taxon>
        <taxon>Malpighiales</taxon>
        <taxon>Euphorbiaceae</taxon>
        <taxon>Crotonoideae</taxon>
        <taxon>Micrandreae</taxon>
        <taxon>Hevea</taxon>
    </lineage>
</organism>
<name>A0ABQ9LWE1_HEVBR</name>
<evidence type="ECO:0000313" key="1">
    <source>
        <dbReference type="EMBL" id="KAJ9172312.1"/>
    </source>
</evidence>